<dbReference type="InterPro" id="IPR000092">
    <property type="entry name" value="Polyprenyl_synt"/>
</dbReference>
<evidence type="ECO:0000256" key="7">
    <source>
        <dbReference type="ARBA" id="ARBA00022842"/>
    </source>
</evidence>
<evidence type="ECO:0000256" key="5">
    <source>
        <dbReference type="ARBA" id="ARBA00022679"/>
    </source>
</evidence>
<dbReference type="PROSITE" id="PS00444">
    <property type="entry name" value="POLYPRENYL_SYNTHASE_2"/>
    <property type="match status" value="1"/>
</dbReference>
<evidence type="ECO:0000256" key="3">
    <source>
        <dbReference type="ARBA" id="ARBA00012439"/>
    </source>
</evidence>
<evidence type="ECO:0000256" key="6">
    <source>
        <dbReference type="ARBA" id="ARBA00022723"/>
    </source>
</evidence>
<comment type="similarity">
    <text evidence="2 12">Belongs to the FPP/GGPP synthase family.</text>
</comment>
<dbReference type="InterPro" id="IPR033749">
    <property type="entry name" value="Polyprenyl_synt_CS"/>
</dbReference>
<dbReference type="PROSITE" id="PS00723">
    <property type="entry name" value="POLYPRENYL_SYNTHASE_1"/>
    <property type="match status" value="1"/>
</dbReference>
<dbReference type="GO" id="GO:0004337">
    <property type="term" value="F:(2E,6E)-farnesyl diphosphate synthase activity"/>
    <property type="evidence" value="ECO:0007669"/>
    <property type="project" value="UniProtKB-EC"/>
</dbReference>
<evidence type="ECO:0000256" key="4">
    <source>
        <dbReference type="ARBA" id="ARBA00015100"/>
    </source>
</evidence>
<dbReference type="EMBL" id="AYYO01000005">
    <property type="protein sequence ID" value="KRM56357.1"/>
    <property type="molecule type" value="Genomic_DNA"/>
</dbReference>
<proteinExistence type="inferred from homology"/>
<reference evidence="13 14" key="1">
    <citation type="journal article" date="2015" name="Genome Announc.">
        <title>Expanding the biotechnology potential of lactobacilli through comparative genomics of 213 strains and associated genera.</title>
        <authorList>
            <person name="Sun Z."/>
            <person name="Harris H.M."/>
            <person name="McCann A."/>
            <person name="Guo C."/>
            <person name="Argimon S."/>
            <person name="Zhang W."/>
            <person name="Yang X."/>
            <person name="Jeffery I.B."/>
            <person name="Cooney J.C."/>
            <person name="Kagawa T.F."/>
            <person name="Liu W."/>
            <person name="Song Y."/>
            <person name="Salvetti E."/>
            <person name="Wrobel A."/>
            <person name="Rasinkangas P."/>
            <person name="Parkhill J."/>
            <person name="Rea M.C."/>
            <person name="O'Sullivan O."/>
            <person name="Ritari J."/>
            <person name="Douillard F.P."/>
            <person name="Paul Ross R."/>
            <person name="Yang R."/>
            <person name="Briner A.E."/>
            <person name="Felis G.E."/>
            <person name="de Vos W.M."/>
            <person name="Barrangou R."/>
            <person name="Klaenhammer T.R."/>
            <person name="Caufield P.W."/>
            <person name="Cui Y."/>
            <person name="Zhang H."/>
            <person name="O'Toole P.W."/>
        </authorList>
    </citation>
    <scope>NUCLEOTIDE SEQUENCE [LARGE SCALE GENOMIC DNA]</scope>
    <source>
        <strain evidence="13 14">DSM 20505</strain>
    </source>
</reference>
<comment type="caution">
    <text evidence="13">The sequence shown here is derived from an EMBL/GenBank/DDBJ whole genome shotgun (WGS) entry which is preliminary data.</text>
</comment>
<evidence type="ECO:0000256" key="11">
    <source>
        <dbReference type="ARBA" id="ARBA00049399"/>
    </source>
</evidence>
<dbReference type="NCBIfam" id="NF045485">
    <property type="entry name" value="FPPsyn"/>
    <property type="match status" value="1"/>
</dbReference>
<dbReference type="Proteomes" id="UP000051679">
    <property type="component" value="Unassembled WGS sequence"/>
</dbReference>
<dbReference type="SUPFAM" id="SSF48576">
    <property type="entry name" value="Terpenoid synthases"/>
    <property type="match status" value="1"/>
</dbReference>
<dbReference type="STRING" id="1291052.FC18_GL000040"/>
<organism evidence="13 14">
    <name type="scientific">Lacticaseibacillus sharpeae JCM 1186 = DSM 20505</name>
    <dbReference type="NCBI Taxonomy" id="1291052"/>
    <lineage>
        <taxon>Bacteria</taxon>
        <taxon>Bacillati</taxon>
        <taxon>Bacillota</taxon>
        <taxon>Bacilli</taxon>
        <taxon>Lactobacillales</taxon>
        <taxon>Lactobacillaceae</taxon>
        <taxon>Lacticaseibacillus</taxon>
    </lineage>
</organism>
<evidence type="ECO:0000256" key="12">
    <source>
        <dbReference type="RuleBase" id="RU004466"/>
    </source>
</evidence>
<evidence type="ECO:0000313" key="14">
    <source>
        <dbReference type="Proteomes" id="UP000051679"/>
    </source>
</evidence>
<dbReference type="Gene3D" id="1.10.600.10">
    <property type="entry name" value="Farnesyl Diphosphate Synthase"/>
    <property type="match status" value="1"/>
</dbReference>
<dbReference type="GO" id="GO:0005737">
    <property type="term" value="C:cytoplasm"/>
    <property type="evidence" value="ECO:0007669"/>
    <property type="project" value="UniProtKB-ARBA"/>
</dbReference>
<dbReference type="SFLD" id="SFLDG01017">
    <property type="entry name" value="Polyprenyl_Transferase_Like"/>
    <property type="match status" value="1"/>
</dbReference>
<comment type="cofactor">
    <cofactor evidence="1">
        <name>Mg(2+)</name>
        <dbReference type="ChEBI" id="CHEBI:18420"/>
    </cofactor>
</comment>
<keyword evidence="14" id="KW-1185">Reference proteome</keyword>
<keyword evidence="7" id="KW-0460">Magnesium</keyword>
<evidence type="ECO:0000256" key="9">
    <source>
        <dbReference type="ARBA" id="ARBA00032380"/>
    </source>
</evidence>
<dbReference type="FunFam" id="1.10.600.10:FF:000001">
    <property type="entry name" value="Geranylgeranyl diphosphate synthase"/>
    <property type="match status" value="1"/>
</dbReference>
<accession>A0A0R1ZPC3</accession>
<evidence type="ECO:0000256" key="8">
    <source>
        <dbReference type="ARBA" id="ARBA00023229"/>
    </source>
</evidence>
<dbReference type="AlphaFoldDB" id="A0A0R1ZPC3"/>
<protein>
    <recommendedName>
        <fullName evidence="4">Farnesyl diphosphate synthase</fullName>
        <ecNumber evidence="3">2.5.1.10</ecNumber>
    </recommendedName>
    <alternativeName>
        <fullName evidence="10">(2E,6E)-farnesyl diphosphate synthase</fullName>
    </alternativeName>
    <alternativeName>
        <fullName evidence="9">Geranyltranstransferase</fullName>
    </alternativeName>
</protein>
<evidence type="ECO:0000313" key="13">
    <source>
        <dbReference type="EMBL" id="KRM56357.1"/>
    </source>
</evidence>
<dbReference type="PATRIC" id="fig|1291052.5.peg.41"/>
<dbReference type="CDD" id="cd00685">
    <property type="entry name" value="Trans_IPPS_HT"/>
    <property type="match status" value="1"/>
</dbReference>
<keyword evidence="6" id="KW-0479">Metal-binding</keyword>
<evidence type="ECO:0000256" key="10">
    <source>
        <dbReference type="ARBA" id="ARBA00032873"/>
    </source>
</evidence>
<keyword evidence="8" id="KW-0414">Isoprene biosynthesis</keyword>
<evidence type="ECO:0000256" key="1">
    <source>
        <dbReference type="ARBA" id="ARBA00001946"/>
    </source>
</evidence>
<dbReference type="InterPro" id="IPR008949">
    <property type="entry name" value="Isoprenoid_synthase_dom_sf"/>
</dbReference>
<sequence>MLPGFTQYMDNALTASHDDRLKTAMAYSLDAGGKRLRPLLVLATAVVLGADPASAYPAASAIEFIHTYSLIHDDLPAMDNAQLRRGKLTSHVQFDEPTAILAGDALLTDAFSCAVAGDLPAAVRAENVRILAQAAGSSGMVAGQMMDMEGSHKELTATELATLHRHKTGALLRAAVALGANVGGASPADRMHLDNFASAFGLGFQIKDDIEDVTETAAELGKSNNQDAANAKTTYVSLYGLTGAKEQLHQQYERAQAELNQTSVDVTVLAAIADYLA</sequence>
<dbReference type="EC" id="2.5.1.10" evidence="3"/>
<dbReference type="Pfam" id="PF00348">
    <property type="entry name" value="polyprenyl_synt"/>
    <property type="match status" value="1"/>
</dbReference>
<comment type="catalytic activity">
    <reaction evidence="11">
        <text>isopentenyl diphosphate + (2E)-geranyl diphosphate = (2E,6E)-farnesyl diphosphate + diphosphate</text>
        <dbReference type="Rhea" id="RHEA:19361"/>
        <dbReference type="ChEBI" id="CHEBI:33019"/>
        <dbReference type="ChEBI" id="CHEBI:58057"/>
        <dbReference type="ChEBI" id="CHEBI:128769"/>
        <dbReference type="ChEBI" id="CHEBI:175763"/>
        <dbReference type="EC" id="2.5.1.10"/>
    </reaction>
</comment>
<dbReference type="GO" id="GO:0046872">
    <property type="term" value="F:metal ion binding"/>
    <property type="evidence" value="ECO:0007669"/>
    <property type="project" value="UniProtKB-KW"/>
</dbReference>
<name>A0A0R1ZPC3_9LACO</name>
<dbReference type="SFLD" id="SFLDS00005">
    <property type="entry name" value="Isoprenoid_Synthase_Type_I"/>
    <property type="match status" value="1"/>
</dbReference>
<dbReference type="GO" id="GO:0016114">
    <property type="term" value="P:terpenoid biosynthetic process"/>
    <property type="evidence" value="ECO:0007669"/>
    <property type="project" value="UniProtKB-ARBA"/>
</dbReference>
<evidence type="ECO:0000256" key="2">
    <source>
        <dbReference type="ARBA" id="ARBA00006706"/>
    </source>
</evidence>
<keyword evidence="5 12" id="KW-0808">Transferase</keyword>
<dbReference type="PANTHER" id="PTHR43281">
    <property type="entry name" value="FARNESYL DIPHOSPHATE SYNTHASE"/>
    <property type="match status" value="1"/>
</dbReference>
<dbReference type="PANTHER" id="PTHR43281:SF1">
    <property type="entry name" value="FARNESYL DIPHOSPHATE SYNTHASE"/>
    <property type="match status" value="1"/>
</dbReference>
<dbReference type="InterPro" id="IPR053378">
    <property type="entry name" value="Prenyl_diphosphate_synthase"/>
</dbReference>
<gene>
    <name evidence="13" type="ORF">FC18_GL000040</name>
</gene>